<dbReference type="InterPro" id="IPR032387">
    <property type="entry name" value="ACAS_N"/>
</dbReference>
<proteinExistence type="inferred from homology"/>
<comment type="catalytic activity">
    <reaction evidence="5">
        <text>acetate + ATP + CoA = acetyl-CoA + AMP + diphosphate</text>
        <dbReference type="Rhea" id="RHEA:23176"/>
        <dbReference type="ChEBI" id="CHEBI:30089"/>
        <dbReference type="ChEBI" id="CHEBI:30616"/>
        <dbReference type="ChEBI" id="CHEBI:33019"/>
        <dbReference type="ChEBI" id="CHEBI:57287"/>
        <dbReference type="ChEBI" id="CHEBI:57288"/>
        <dbReference type="ChEBI" id="CHEBI:456215"/>
        <dbReference type="EC" id="6.2.1.1"/>
    </reaction>
</comment>
<keyword evidence="4 5" id="KW-0067">ATP-binding</keyword>
<dbReference type="Proteomes" id="UP001230268">
    <property type="component" value="Unassembled WGS sequence"/>
</dbReference>
<dbReference type="FunFam" id="3.40.50.12780:FF:000001">
    <property type="entry name" value="Acetyl-coenzyme A synthetase"/>
    <property type="match status" value="1"/>
</dbReference>
<dbReference type="InterPro" id="IPR000873">
    <property type="entry name" value="AMP-dep_synth/lig_dom"/>
</dbReference>
<feature type="compositionally biased region" description="Basic and acidic residues" evidence="6">
    <location>
        <begin position="1"/>
        <end position="11"/>
    </location>
</feature>
<dbReference type="Pfam" id="PF13193">
    <property type="entry name" value="AMP-binding_C"/>
    <property type="match status" value="1"/>
</dbReference>
<feature type="domain" description="AMP-binding enzyme C-terminal" evidence="8">
    <location>
        <begin position="578"/>
        <end position="658"/>
    </location>
</feature>
<comment type="caution">
    <text evidence="10">The sequence shown here is derived from an EMBL/GenBank/DDBJ whole genome shotgun (WGS) entry which is preliminary data.</text>
</comment>
<dbReference type="Gene3D" id="3.30.300.30">
    <property type="match status" value="1"/>
</dbReference>
<reference evidence="10" key="1">
    <citation type="submission" date="2023-08" db="EMBL/GenBank/DDBJ databases">
        <title>Draft sequence of the Babesia gibsoni genome.</title>
        <authorList>
            <person name="Yamagishi J.Y."/>
            <person name="Xuan X.X."/>
        </authorList>
    </citation>
    <scope>NUCLEOTIDE SEQUENCE</scope>
    <source>
        <strain evidence="10">Azabu</strain>
    </source>
</reference>
<gene>
    <name evidence="10" type="ORF">BgAZ_302910</name>
</gene>
<evidence type="ECO:0000256" key="5">
    <source>
        <dbReference type="RuleBase" id="RU361147"/>
    </source>
</evidence>
<dbReference type="AlphaFoldDB" id="A0AAD8PD13"/>
<dbReference type="PANTHER" id="PTHR24095">
    <property type="entry name" value="ACETYL-COENZYME A SYNTHETASE"/>
    <property type="match status" value="1"/>
</dbReference>
<dbReference type="InterPro" id="IPR011904">
    <property type="entry name" value="Ac_CoA_lig"/>
</dbReference>
<protein>
    <recommendedName>
        <fullName evidence="5">Acetyl-coenzyme A synthetase</fullName>
        <ecNumber evidence="5">6.2.1.1</ecNumber>
    </recommendedName>
</protein>
<feature type="domain" description="AMP-dependent synthetase/ligase" evidence="7">
    <location>
        <begin position="130"/>
        <end position="517"/>
    </location>
</feature>
<dbReference type="GO" id="GO:0019427">
    <property type="term" value="P:acetyl-CoA biosynthetic process from acetate"/>
    <property type="evidence" value="ECO:0007669"/>
    <property type="project" value="InterPro"/>
</dbReference>
<organism evidence="10 11">
    <name type="scientific">Babesia gibsoni</name>
    <dbReference type="NCBI Taxonomy" id="33632"/>
    <lineage>
        <taxon>Eukaryota</taxon>
        <taxon>Sar</taxon>
        <taxon>Alveolata</taxon>
        <taxon>Apicomplexa</taxon>
        <taxon>Aconoidasida</taxon>
        <taxon>Piroplasmida</taxon>
        <taxon>Babesiidae</taxon>
        <taxon>Babesia</taxon>
    </lineage>
</organism>
<dbReference type="GO" id="GO:0005524">
    <property type="term" value="F:ATP binding"/>
    <property type="evidence" value="ECO:0007669"/>
    <property type="project" value="UniProtKB-UniRule"/>
</dbReference>
<dbReference type="InterPro" id="IPR025110">
    <property type="entry name" value="AMP-bd_C"/>
</dbReference>
<evidence type="ECO:0000313" key="11">
    <source>
        <dbReference type="Proteomes" id="UP001230268"/>
    </source>
</evidence>
<dbReference type="GO" id="GO:0016208">
    <property type="term" value="F:AMP binding"/>
    <property type="evidence" value="ECO:0007669"/>
    <property type="project" value="InterPro"/>
</dbReference>
<dbReference type="PANTHER" id="PTHR24095:SF14">
    <property type="entry name" value="ACETYL-COENZYME A SYNTHETASE 1"/>
    <property type="match status" value="1"/>
</dbReference>
<evidence type="ECO:0000256" key="1">
    <source>
        <dbReference type="ARBA" id="ARBA00006432"/>
    </source>
</evidence>
<dbReference type="EMBL" id="JAVEPI010000003">
    <property type="protein sequence ID" value="KAK1442773.1"/>
    <property type="molecule type" value="Genomic_DNA"/>
</dbReference>
<dbReference type="PROSITE" id="PS00455">
    <property type="entry name" value="AMP_BINDING"/>
    <property type="match status" value="1"/>
</dbReference>
<evidence type="ECO:0000256" key="6">
    <source>
        <dbReference type="SAM" id="MobiDB-lite"/>
    </source>
</evidence>
<keyword evidence="2 5" id="KW-0436">Ligase</keyword>
<evidence type="ECO:0000256" key="3">
    <source>
        <dbReference type="ARBA" id="ARBA00022741"/>
    </source>
</evidence>
<accession>A0AAD8PD13</accession>
<dbReference type="Pfam" id="PF16177">
    <property type="entry name" value="ACAS_N"/>
    <property type="match status" value="1"/>
</dbReference>
<evidence type="ECO:0000313" key="10">
    <source>
        <dbReference type="EMBL" id="KAK1442773.1"/>
    </source>
</evidence>
<keyword evidence="11" id="KW-1185">Reference proteome</keyword>
<name>A0AAD8PD13_BABGI</name>
<feature type="region of interest" description="Disordered" evidence="6">
    <location>
        <begin position="1"/>
        <end position="21"/>
    </location>
</feature>
<dbReference type="NCBIfam" id="TIGR02188">
    <property type="entry name" value="Ac_CoA_lig_AcsA"/>
    <property type="match status" value="1"/>
</dbReference>
<dbReference type="Pfam" id="PF00501">
    <property type="entry name" value="AMP-binding"/>
    <property type="match status" value="1"/>
</dbReference>
<dbReference type="NCBIfam" id="NF001208">
    <property type="entry name" value="PRK00174.1"/>
    <property type="match status" value="1"/>
</dbReference>
<dbReference type="Gene3D" id="3.40.50.12780">
    <property type="entry name" value="N-terminal domain of ligase-like"/>
    <property type="match status" value="1"/>
</dbReference>
<dbReference type="InterPro" id="IPR042099">
    <property type="entry name" value="ANL_N_sf"/>
</dbReference>
<comment type="similarity">
    <text evidence="1 5">Belongs to the ATP-dependent AMP-binding enzyme family.</text>
</comment>
<dbReference type="EC" id="6.2.1.1" evidence="5"/>
<feature type="domain" description="Acetyl-coenzyme A synthetase N-terminal" evidence="9">
    <location>
        <begin position="72"/>
        <end position="128"/>
    </location>
</feature>
<dbReference type="InterPro" id="IPR045851">
    <property type="entry name" value="AMP-bd_C_sf"/>
</dbReference>
<keyword evidence="3 5" id="KW-0547">Nucleotide-binding</keyword>
<dbReference type="SUPFAM" id="SSF56801">
    <property type="entry name" value="Acetyl-CoA synthetase-like"/>
    <property type="match status" value="1"/>
</dbReference>
<dbReference type="InterPro" id="IPR020845">
    <property type="entry name" value="AMP-binding_CS"/>
</dbReference>
<dbReference type="GO" id="GO:0003987">
    <property type="term" value="F:acetate-CoA ligase activity"/>
    <property type="evidence" value="ECO:0007669"/>
    <property type="project" value="UniProtKB-UniRule"/>
</dbReference>
<evidence type="ECO:0000259" key="8">
    <source>
        <dbReference type="Pfam" id="PF13193"/>
    </source>
</evidence>
<dbReference type="CDD" id="cd05966">
    <property type="entry name" value="ACS"/>
    <property type="match status" value="1"/>
</dbReference>
<evidence type="ECO:0000256" key="2">
    <source>
        <dbReference type="ARBA" id="ARBA00022598"/>
    </source>
</evidence>
<sequence length="710" mass="79467">MDRSTPRKEGGEVSPVGSTMDELYPEYDGRFSYDPKCIDTYYATVGIEGHRYHINSLVCRIKSTNIFIQKEYQDMHKLSLEDPEKFWGDMALQNLRIIQPYTKVVDGSLDMTDYCWFLNGKINACDNCVDRWAEAKPDATAIIFEGDDPTQVRKITFRMLKNSVCRYANVLKAHGVRKGDTVTIYMPNIPELAFTILACTRIGAVHSVVFGGFSAASIAERIKDASSRIVVTIDETTRGGKHLKMKNIIDETLKMCPEVERCLVFRNMGTEVNMVDGRDVWLNEAILKVRPYCPIEPMDSEDVMFLLYTSGSTGKPKGVAHTTMGYMLYAFATTKYIFDVFPGDVFGCMADIGWITGHTYIIYGPLLNGLTTFMFASLPTYPDPGRYWRMVEQHRITQFYTAPTAIRELMRHGDDIPAKYDTSSLRILGSVGEPINPEAWRWYHDLVGKGRATVVDTYWQTETGGIVVAPLPGVIPTKPGCATVPFFGIDVGLVDPNTGTETTENSTSGLLVIKRPWPGLFRTLFGNHQRGVNTYFAPFKGMYLTGDAAYRDKDGYIWINGRVDDTVNVSGHRIGSAEIEHAIVQVNVVAEAAVVGFPHPIKGQGIFCFVILRKDTKGLEEDEIIKKLTLSVRQLVGPFARPDIIATTPFLPKTRSGKIMRRILRKLVSNQFDDLGDTTTLSDPTVIEGLVDICRKALNKFSDKLRGVRS</sequence>
<evidence type="ECO:0000256" key="4">
    <source>
        <dbReference type="ARBA" id="ARBA00022840"/>
    </source>
</evidence>
<evidence type="ECO:0000259" key="7">
    <source>
        <dbReference type="Pfam" id="PF00501"/>
    </source>
</evidence>
<evidence type="ECO:0000259" key="9">
    <source>
        <dbReference type="Pfam" id="PF16177"/>
    </source>
</evidence>